<evidence type="ECO:0000313" key="2">
    <source>
        <dbReference type="Proteomes" id="UP000053480"/>
    </source>
</evidence>
<organism evidence="1 2">
    <name type="scientific">Candidatus Aramenus sulfurataquae</name>
    <dbReference type="NCBI Taxonomy" id="1326980"/>
    <lineage>
        <taxon>Archaea</taxon>
        <taxon>Thermoproteota</taxon>
        <taxon>Thermoprotei</taxon>
        <taxon>Sulfolobales</taxon>
        <taxon>Sulfolobaceae</taxon>
        <taxon>Candidatus Aramenus</taxon>
    </lineage>
</organism>
<reference evidence="1" key="1">
    <citation type="submission" date="2024-07" db="EMBL/GenBank/DDBJ databases">
        <title>Metagenome and Metagenome-Assembled Genomes of Archaea from a hot spring from the geothermal field of Los Azufres, Mexico.</title>
        <authorList>
            <person name="Marin-Paredes R."/>
            <person name="Martinez-Romero E."/>
            <person name="Servin-Garciduenas L.E."/>
        </authorList>
    </citation>
    <scope>NUCLEOTIDE SEQUENCE</scope>
    <source>
        <strain evidence="1">AZ1-454</strain>
    </source>
</reference>
<name>A0ACC6TPG5_9CREN</name>
<sequence length="357" mass="39309">MTKRVVIVGGGNAGSIIANVLSERGIDVTVVERSDVHVYQPGIPDVAFGEVPLERIVKPISEVIKAKVVKDSVTKVDVENHQVVTASGRKIDYDYVVVSAGVENAKLEGFPEWHSLEGVTKLRDMINGFSGKKIVVGYYGVIKCPAAPFEFAYLLRRRFPNADITLVNPVTNPPEIQRPMAEILGKVSKELSVKVIRGFKIKEIDRSNRVIFSEDGQKVEYDMALIDTPIRAGKEFDNLVDSSGFIPVDKETLRYKDYDNVFAVGDITNIMVPPKTGALAHFEAKLVANNIYADVNGFGKEKFDGSAMCAVYGPGNKGMFIKMNYQKSFALGPSTAFYLAKKAFIGLYWLTLTGKLL</sequence>
<protein>
    <submittedName>
        <fullName evidence="1">FAD-dependent oxidoreductase</fullName>
    </submittedName>
</protein>
<comment type="caution">
    <text evidence="1">The sequence shown here is derived from an EMBL/GenBank/DDBJ whole genome shotgun (WGS) entry which is preliminary data.</text>
</comment>
<accession>A0ACC6TPG5</accession>
<dbReference type="EMBL" id="JZWS03000007">
    <property type="protein sequence ID" value="MEW9491772.1"/>
    <property type="molecule type" value="Genomic_DNA"/>
</dbReference>
<evidence type="ECO:0000313" key="1">
    <source>
        <dbReference type="EMBL" id="MEW9491772.1"/>
    </source>
</evidence>
<proteinExistence type="predicted"/>
<dbReference type="Proteomes" id="UP000053480">
    <property type="component" value="Unassembled WGS sequence"/>
</dbReference>
<gene>
    <name evidence="1" type="ORF">TQ35_0006180</name>
</gene>